<evidence type="ECO:0000256" key="2">
    <source>
        <dbReference type="HAMAP-Rule" id="MF_00055"/>
    </source>
</evidence>
<dbReference type="OrthoDB" id="9782820at2"/>
<dbReference type="KEGG" id="pbf:CFX0092_A1440"/>
<dbReference type="CDD" id="cd07361">
    <property type="entry name" value="MEMO_like"/>
    <property type="match status" value="1"/>
</dbReference>
<gene>
    <name evidence="3" type="ORF">CFX0092_A1440</name>
</gene>
<name>A0A160T311_9CHLR</name>
<dbReference type="RefSeq" id="WP_095042829.1">
    <property type="nucleotide sequence ID" value="NZ_LN890655.1"/>
</dbReference>
<evidence type="ECO:0000256" key="1">
    <source>
        <dbReference type="ARBA" id="ARBA00006315"/>
    </source>
</evidence>
<protein>
    <recommendedName>
        <fullName evidence="2">MEMO1 family protein CFX0092_A1440</fullName>
    </recommendedName>
</protein>
<dbReference type="PANTHER" id="PTHR11060">
    <property type="entry name" value="PROTEIN MEMO1"/>
    <property type="match status" value="1"/>
</dbReference>
<dbReference type="Proteomes" id="UP000215027">
    <property type="component" value="Chromosome I"/>
</dbReference>
<organism evidence="3 4">
    <name type="scientific">Candidatus Promineifilum breve</name>
    <dbReference type="NCBI Taxonomy" id="1806508"/>
    <lineage>
        <taxon>Bacteria</taxon>
        <taxon>Bacillati</taxon>
        <taxon>Chloroflexota</taxon>
        <taxon>Ardenticatenia</taxon>
        <taxon>Candidatus Promineifilales</taxon>
        <taxon>Candidatus Promineifilaceae</taxon>
        <taxon>Candidatus Promineifilum</taxon>
    </lineage>
</organism>
<dbReference type="EMBL" id="LN890655">
    <property type="protein sequence ID" value="CUS03318.2"/>
    <property type="molecule type" value="Genomic_DNA"/>
</dbReference>
<evidence type="ECO:0000313" key="3">
    <source>
        <dbReference type="EMBL" id="CUS03318.2"/>
    </source>
</evidence>
<dbReference type="PANTHER" id="PTHR11060:SF0">
    <property type="entry name" value="PROTEIN MEMO1"/>
    <property type="match status" value="1"/>
</dbReference>
<reference evidence="3" key="1">
    <citation type="submission" date="2016-01" db="EMBL/GenBank/DDBJ databases">
        <authorList>
            <person name="Mcilroy J.S."/>
            <person name="Karst M S."/>
            <person name="Albertsen M."/>
        </authorList>
    </citation>
    <scope>NUCLEOTIDE SEQUENCE</scope>
    <source>
        <strain evidence="3">Cfx-K</strain>
    </source>
</reference>
<dbReference type="HAMAP" id="MF_00055">
    <property type="entry name" value="MEMO1"/>
    <property type="match status" value="1"/>
</dbReference>
<evidence type="ECO:0000313" key="4">
    <source>
        <dbReference type="Proteomes" id="UP000215027"/>
    </source>
</evidence>
<comment type="similarity">
    <text evidence="1 2">Belongs to the MEMO1 family.</text>
</comment>
<dbReference type="InterPro" id="IPR002737">
    <property type="entry name" value="MEMO1_fam"/>
</dbReference>
<proteinExistence type="inferred from homology"/>
<sequence>MNDHAVRSPAVAGRFYPADPDQLEAEVQRYLNAARAPEDCLDPPLVKAVIVPHAGYPYSGPIAASAYVQLACSDVPVRRFILLGPAHFAPVDGLALSGATAFDTPLGRVPVDAAARDALASFPAVVIDDYAHRPEHCLEVELPFLQTLFPDFSIVPLLVGEATAEQVAEVLEVLWGGPETRIVISSDLSHYHDHATARRLDEETAAAIVALRPEELREDCACGRAAIAGLLLAARRRAMHAELVDLRSSGDTGGPLDRVVGYGAFLFTAPAPAAY</sequence>
<dbReference type="Gene3D" id="3.40.830.10">
    <property type="entry name" value="LigB-like"/>
    <property type="match status" value="1"/>
</dbReference>
<keyword evidence="4" id="KW-1185">Reference proteome</keyword>
<dbReference type="Pfam" id="PF01875">
    <property type="entry name" value="Memo"/>
    <property type="match status" value="1"/>
</dbReference>
<accession>A0A160T311</accession>
<dbReference type="AlphaFoldDB" id="A0A160T311"/>
<dbReference type="NCBIfam" id="TIGR04336">
    <property type="entry name" value="AmmeMemoSam_B"/>
    <property type="match status" value="1"/>
</dbReference>